<organism evidence="2">
    <name type="scientific">Ixodes ricinus</name>
    <name type="common">Common tick</name>
    <name type="synonym">Acarus ricinus</name>
    <dbReference type="NCBI Taxonomy" id="34613"/>
    <lineage>
        <taxon>Eukaryota</taxon>
        <taxon>Metazoa</taxon>
        <taxon>Ecdysozoa</taxon>
        <taxon>Arthropoda</taxon>
        <taxon>Chelicerata</taxon>
        <taxon>Arachnida</taxon>
        <taxon>Acari</taxon>
        <taxon>Parasitiformes</taxon>
        <taxon>Ixodida</taxon>
        <taxon>Ixodoidea</taxon>
        <taxon>Ixodidae</taxon>
        <taxon>Ixodinae</taxon>
        <taxon>Ixodes</taxon>
    </lineage>
</organism>
<feature type="region of interest" description="Disordered" evidence="1">
    <location>
        <begin position="1"/>
        <end position="125"/>
    </location>
</feature>
<proteinExistence type="predicted"/>
<name>A0A6B0UPI7_IXORI</name>
<dbReference type="AlphaFoldDB" id="A0A6B0UPI7"/>
<reference evidence="2" key="1">
    <citation type="submission" date="2019-12" db="EMBL/GenBank/DDBJ databases">
        <title>An insight into the sialome of adult female Ixodes ricinus ticks feeding for 6 days.</title>
        <authorList>
            <person name="Perner J."/>
            <person name="Ribeiro J.M.C."/>
        </authorList>
    </citation>
    <scope>NUCLEOTIDE SEQUENCE</scope>
    <source>
        <strain evidence="2">Semi-engorged</strain>
        <tissue evidence="2">Salivary glands</tissue>
    </source>
</reference>
<sequence length="125" mass="13067">MTRKRRRRTGSVLGAVPGTCGSTTRTMRRSSPRSRASPPAPLMSRSGPKRTARAGQRMRSCPLLGRPLRNPGGSGSPTDSVDSRGGAAGSARDHSPGSAPPLHPGSGTCRRCHARWGPCAQRPSS</sequence>
<protein>
    <submittedName>
        <fullName evidence="2">Uncharacterized protein</fullName>
    </submittedName>
</protein>
<evidence type="ECO:0000313" key="2">
    <source>
        <dbReference type="EMBL" id="MXU91747.1"/>
    </source>
</evidence>
<feature type="compositionally biased region" description="Low complexity" evidence="1">
    <location>
        <begin position="33"/>
        <end position="46"/>
    </location>
</feature>
<dbReference type="EMBL" id="GIFC01009664">
    <property type="protein sequence ID" value="MXU91747.1"/>
    <property type="molecule type" value="Transcribed_RNA"/>
</dbReference>
<evidence type="ECO:0000256" key="1">
    <source>
        <dbReference type="SAM" id="MobiDB-lite"/>
    </source>
</evidence>
<accession>A0A6B0UPI7</accession>